<dbReference type="EMBL" id="VZUA01012611">
    <property type="protein sequence ID" value="NXU60852.1"/>
    <property type="molecule type" value="Genomic_DNA"/>
</dbReference>
<keyword evidence="2" id="KW-1185">Reference proteome</keyword>
<evidence type="ECO:0000313" key="2">
    <source>
        <dbReference type="Proteomes" id="UP000558460"/>
    </source>
</evidence>
<feature type="non-terminal residue" evidence="1">
    <location>
        <position position="87"/>
    </location>
</feature>
<dbReference type="OrthoDB" id="6263678at2759"/>
<proteinExistence type="predicted"/>
<dbReference type="Pfam" id="PF15244">
    <property type="entry name" value="HSD3"/>
    <property type="match status" value="1"/>
</dbReference>
<dbReference type="Proteomes" id="UP000558460">
    <property type="component" value="Unassembled WGS sequence"/>
</dbReference>
<evidence type="ECO:0000313" key="1">
    <source>
        <dbReference type="EMBL" id="NXU60852.1"/>
    </source>
</evidence>
<protein>
    <submittedName>
        <fullName evidence="1">SPAT7 protein</fullName>
    </submittedName>
</protein>
<dbReference type="AlphaFoldDB" id="A0A7L3M415"/>
<dbReference type="GO" id="GO:0120200">
    <property type="term" value="C:rod photoreceptor outer segment"/>
    <property type="evidence" value="ECO:0007669"/>
    <property type="project" value="TreeGrafter"/>
</dbReference>
<dbReference type="GO" id="GO:0120206">
    <property type="term" value="C:photoreceptor distal connecting cilium"/>
    <property type="evidence" value="ECO:0007669"/>
    <property type="project" value="TreeGrafter"/>
</dbReference>
<dbReference type="PANTHER" id="PTHR14917">
    <property type="entry name" value="SPERMATOGENESIS-ASSOCIATED PROTEIN 7"/>
    <property type="match status" value="1"/>
</dbReference>
<reference evidence="1 2" key="1">
    <citation type="submission" date="2019-09" db="EMBL/GenBank/DDBJ databases">
        <title>Bird 10,000 Genomes (B10K) Project - Family phase.</title>
        <authorList>
            <person name="Zhang G."/>
        </authorList>
    </citation>
    <scope>NUCLEOTIDE SEQUENCE [LARGE SCALE GENOMIC DNA]</scope>
    <source>
        <strain evidence="1">B10K-DU-029-69</strain>
        <tissue evidence="1">Muscle</tissue>
    </source>
</reference>
<accession>A0A7L3M415</accession>
<dbReference type="InterPro" id="IPR029357">
    <property type="entry name" value="SPATA7"/>
</dbReference>
<dbReference type="GO" id="GO:0000226">
    <property type="term" value="P:microtubule cytoskeleton organization"/>
    <property type="evidence" value="ECO:0007669"/>
    <property type="project" value="TreeGrafter"/>
</dbReference>
<dbReference type="GO" id="GO:0005930">
    <property type="term" value="C:axoneme"/>
    <property type="evidence" value="ECO:0007669"/>
    <property type="project" value="TreeGrafter"/>
</dbReference>
<sequence length="87" mass="10305">FICRVLDQLFECYIEENKNHLDEGRMRQMLEVLKSDLGCCQDSMLDLIHISEESFEPLDLQEDMIEELKFTRKGHKLRKAAKSQKCL</sequence>
<dbReference type="GO" id="GO:0036064">
    <property type="term" value="C:ciliary basal body"/>
    <property type="evidence" value="ECO:0007669"/>
    <property type="project" value="TreeGrafter"/>
</dbReference>
<comment type="caution">
    <text evidence="1">The sequence shown here is derived from an EMBL/GenBank/DDBJ whole genome shotgun (WGS) entry which is preliminary data.</text>
</comment>
<dbReference type="PANTHER" id="PTHR14917:SF2">
    <property type="entry name" value="SPERMATOGENESIS-ASSOCIATED PROTEIN 7"/>
    <property type="match status" value="1"/>
</dbReference>
<feature type="non-terminal residue" evidence="1">
    <location>
        <position position="1"/>
    </location>
</feature>
<gene>
    <name evidence="1" type="primary">Spata7</name>
    <name evidence="1" type="ORF">HORVUL_R08552</name>
</gene>
<organism evidence="1 2">
    <name type="scientific">Horornis vulcanius</name>
    <dbReference type="NCBI Taxonomy" id="2585811"/>
    <lineage>
        <taxon>Eukaryota</taxon>
        <taxon>Metazoa</taxon>
        <taxon>Chordata</taxon>
        <taxon>Craniata</taxon>
        <taxon>Vertebrata</taxon>
        <taxon>Euteleostomi</taxon>
        <taxon>Archelosauria</taxon>
        <taxon>Archosauria</taxon>
        <taxon>Dinosauria</taxon>
        <taxon>Saurischia</taxon>
        <taxon>Theropoda</taxon>
        <taxon>Coelurosauria</taxon>
        <taxon>Aves</taxon>
        <taxon>Neognathae</taxon>
        <taxon>Neoaves</taxon>
        <taxon>Telluraves</taxon>
        <taxon>Australaves</taxon>
        <taxon>Passeriformes</taxon>
        <taxon>Sylvioidea</taxon>
        <taxon>Scotocercidae</taxon>
        <taxon>Horornis</taxon>
    </lineage>
</organism>
<name>A0A7L3M415_9PASS</name>
<dbReference type="GO" id="GO:0045494">
    <property type="term" value="P:photoreceptor cell maintenance"/>
    <property type="evidence" value="ECO:0007669"/>
    <property type="project" value="TreeGrafter"/>
</dbReference>